<dbReference type="EMBL" id="MFLA01000016">
    <property type="protein sequence ID" value="OGG59777.1"/>
    <property type="molecule type" value="Genomic_DNA"/>
</dbReference>
<dbReference type="PROSITE" id="PS51161">
    <property type="entry name" value="ATP_CONE"/>
    <property type="match status" value="1"/>
</dbReference>
<dbReference type="Gene3D" id="3.40.1350.10">
    <property type="match status" value="1"/>
</dbReference>
<reference evidence="5 6" key="1">
    <citation type="journal article" date="2016" name="Nat. Commun.">
        <title>Thousands of microbial genomes shed light on interconnected biogeochemical processes in an aquifer system.</title>
        <authorList>
            <person name="Anantharaman K."/>
            <person name="Brown C.T."/>
            <person name="Hug L.A."/>
            <person name="Sharon I."/>
            <person name="Castelle C.J."/>
            <person name="Probst A.J."/>
            <person name="Thomas B.C."/>
            <person name="Singh A."/>
            <person name="Wilkins M.J."/>
            <person name="Karaoz U."/>
            <person name="Brodie E.L."/>
            <person name="Williams K.H."/>
            <person name="Hubbard S.S."/>
            <person name="Banfield J.F."/>
        </authorList>
    </citation>
    <scope>NUCLEOTIDE SEQUENCE [LARGE SCALE GENOMIC DNA]</scope>
</reference>
<organism evidence="5 6">
    <name type="scientific">Candidatus Kaiserbacteria bacterium RIFCSPHIGHO2_01_FULL_56_24</name>
    <dbReference type="NCBI Taxonomy" id="1798487"/>
    <lineage>
        <taxon>Bacteria</taxon>
        <taxon>Candidatus Kaiseribacteriota</taxon>
    </lineage>
</organism>
<name>A0A1F6DEM8_9BACT</name>
<feature type="domain" description="ATP-cone" evidence="4">
    <location>
        <begin position="4"/>
        <end position="85"/>
    </location>
</feature>
<protein>
    <submittedName>
        <fullName evidence="5">ATPase</fullName>
    </submittedName>
</protein>
<evidence type="ECO:0000313" key="5">
    <source>
        <dbReference type="EMBL" id="OGG59777.1"/>
    </source>
</evidence>
<dbReference type="Pfam" id="PF22357">
    <property type="entry name" value="AF1548-like_C"/>
    <property type="match status" value="1"/>
</dbReference>
<dbReference type="InterPro" id="IPR011335">
    <property type="entry name" value="Restrct_endonuc-II-like"/>
</dbReference>
<dbReference type="AlphaFoldDB" id="A0A1F6DEM8"/>
<evidence type="ECO:0000256" key="3">
    <source>
        <dbReference type="PROSITE-ProRule" id="PRU00492"/>
    </source>
</evidence>
<keyword evidence="2 3" id="KW-0067">ATP-binding</keyword>
<evidence type="ECO:0000259" key="4">
    <source>
        <dbReference type="PROSITE" id="PS51161"/>
    </source>
</evidence>
<keyword evidence="1 3" id="KW-0547">Nucleotide-binding</keyword>
<dbReference type="SUPFAM" id="SSF52980">
    <property type="entry name" value="Restriction endonuclease-like"/>
    <property type="match status" value="1"/>
</dbReference>
<dbReference type="GO" id="GO:0004519">
    <property type="term" value="F:endonuclease activity"/>
    <property type="evidence" value="ECO:0007669"/>
    <property type="project" value="InterPro"/>
</dbReference>
<comment type="caution">
    <text evidence="5">The sequence shown here is derived from an EMBL/GenBank/DDBJ whole genome shotgun (WGS) entry which is preliminary data.</text>
</comment>
<dbReference type="GO" id="GO:0009307">
    <property type="term" value="P:DNA restriction-modification system"/>
    <property type="evidence" value="ECO:0007669"/>
    <property type="project" value="InterPro"/>
</dbReference>
<evidence type="ECO:0000256" key="1">
    <source>
        <dbReference type="ARBA" id="ARBA00022741"/>
    </source>
</evidence>
<dbReference type="GO" id="GO:0003677">
    <property type="term" value="F:DNA binding"/>
    <property type="evidence" value="ECO:0007669"/>
    <property type="project" value="InterPro"/>
</dbReference>
<dbReference type="GO" id="GO:0005524">
    <property type="term" value="F:ATP binding"/>
    <property type="evidence" value="ECO:0007669"/>
    <property type="project" value="UniProtKB-UniRule"/>
</dbReference>
<evidence type="ECO:0000256" key="2">
    <source>
        <dbReference type="ARBA" id="ARBA00022840"/>
    </source>
</evidence>
<evidence type="ECO:0000313" key="6">
    <source>
        <dbReference type="Proteomes" id="UP000176377"/>
    </source>
</evidence>
<dbReference type="InterPro" id="IPR007560">
    <property type="entry name" value="Restrct_endonuc_IV_Mrr"/>
</dbReference>
<dbReference type="InterPro" id="IPR011856">
    <property type="entry name" value="tRNA_endonuc-like_dom_sf"/>
</dbReference>
<sequence length="279" mass="31036">MSTILVTKASGEREPFSEAKLRRSLERAGSSPQHIDAIVADVVAGLQDGMTTKAIYARAFSLLRHKERPAAARYHMRAALMELGPSGHPFEKFVGALMEARGFSTEVAVVAEGRCISHELDVVAHKGEEHVMVECKFHNRPGTRSDAKVALYVQARFEDIERRWKAEPGHGTKLHAVWLVTNTKLTSDATRYAQCVGMHAIGWNYPAEEGLQYLIEKHQLHPVTCLTTLNRFHKRQLLDQGIILCKDILTDGSILEKIGLNGTQADTVLEEIRNIYASG</sequence>
<dbReference type="Proteomes" id="UP000176377">
    <property type="component" value="Unassembled WGS sequence"/>
</dbReference>
<accession>A0A1F6DEM8</accession>
<proteinExistence type="predicted"/>
<dbReference type="InterPro" id="IPR054374">
    <property type="entry name" value="AF1548-like_C"/>
</dbReference>
<dbReference type="CDD" id="cd22308">
    <property type="entry name" value="Af1548-like"/>
    <property type="match status" value="1"/>
</dbReference>
<dbReference type="Pfam" id="PF03477">
    <property type="entry name" value="ATP-cone"/>
    <property type="match status" value="1"/>
</dbReference>
<dbReference type="InterPro" id="IPR005144">
    <property type="entry name" value="ATP-cone_dom"/>
</dbReference>
<gene>
    <name evidence="5" type="ORF">A2765_04280</name>
</gene>
<dbReference type="Pfam" id="PF04471">
    <property type="entry name" value="Mrr_cat"/>
    <property type="match status" value="1"/>
</dbReference>